<comment type="similarity">
    <text evidence="6">Belongs to the azoreductase type 1 family.</text>
</comment>
<accession>A0A5P9NKA1</accession>
<dbReference type="InterPro" id="IPR029039">
    <property type="entry name" value="Flavoprotein-like_sf"/>
</dbReference>
<dbReference type="OrthoDB" id="9787136at2"/>
<feature type="binding site" evidence="6">
    <location>
        <position position="9"/>
    </location>
    <ligand>
        <name>FMN</name>
        <dbReference type="ChEBI" id="CHEBI:58210"/>
    </ligand>
</feature>
<dbReference type="KEGG" id="halc:EY643_06890"/>
<comment type="caution">
    <text evidence="6">Lacks conserved residue(s) required for the propagation of feature annotation.</text>
</comment>
<dbReference type="GO" id="GO:0009055">
    <property type="term" value="F:electron transfer activity"/>
    <property type="evidence" value="ECO:0007669"/>
    <property type="project" value="UniProtKB-UniRule"/>
</dbReference>
<dbReference type="EMBL" id="CP036422">
    <property type="protein sequence ID" value="QFU75398.1"/>
    <property type="molecule type" value="Genomic_DNA"/>
</dbReference>
<dbReference type="Proteomes" id="UP000326287">
    <property type="component" value="Chromosome"/>
</dbReference>
<dbReference type="InterPro" id="IPR050104">
    <property type="entry name" value="FMN-dep_NADH:Q_OxRdtase_AzoR1"/>
</dbReference>
<comment type="catalytic activity">
    <reaction evidence="5">
        <text>N,N-dimethyl-1,4-phenylenediamine + anthranilate + 2 NAD(+) = 2-(4-dimethylaminophenyl)diazenylbenzoate + 2 NADH + 2 H(+)</text>
        <dbReference type="Rhea" id="RHEA:55872"/>
        <dbReference type="ChEBI" id="CHEBI:15378"/>
        <dbReference type="ChEBI" id="CHEBI:15783"/>
        <dbReference type="ChEBI" id="CHEBI:16567"/>
        <dbReference type="ChEBI" id="CHEBI:57540"/>
        <dbReference type="ChEBI" id="CHEBI:57945"/>
        <dbReference type="ChEBI" id="CHEBI:71579"/>
        <dbReference type="EC" id="1.7.1.17"/>
    </reaction>
    <physiologicalReaction direction="right-to-left" evidence="5">
        <dbReference type="Rhea" id="RHEA:55874"/>
    </physiologicalReaction>
</comment>
<keyword evidence="1 6" id="KW-0285">Flavoprotein</keyword>
<comment type="cofactor">
    <cofactor evidence="6">
        <name>FMN</name>
        <dbReference type="ChEBI" id="CHEBI:58210"/>
    </cofactor>
    <text evidence="6">Binds 1 FMN per subunit.</text>
</comment>
<gene>
    <name evidence="6" type="primary">azoR</name>
    <name evidence="8" type="ORF">EY643_06890</name>
</gene>
<evidence type="ECO:0000256" key="2">
    <source>
        <dbReference type="ARBA" id="ARBA00022643"/>
    </source>
</evidence>
<feature type="binding site" evidence="6">
    <location>
        <begin position="15"/>
        <end position="17"/>
    </location>
    <ligand>
        <name>FMN</name>
        <dbReference type="ChEBI" id="CHEBI:58210"/>
    </ligand>
</feature>
<keyword evidence="2 6" id="KW-0288">FMN</keyword>
<proteinExistence type="inferred from homology"/>
<dbReference type="Pfam" id="PF02525">
    <property type="entry name" value="Flavodoxin_2"/>
    <property type="match status" value="1"/>
</dbReference>
<dbReference type="AlphaFoldDB" id="A0A5P9NKA1"/>
<evidence type="ECO:0000256" key="4">
    <source>
        <dbReference type="ARBA" id="ARBA00023027"/>
    </source>
</evidence>
<dbReference type="Gene3D" id="3.40.50.360">
    <property type="match status" value="1"/>
</dbReference>
<dbReference type="SUPFAM" id="SSF52218">
    <property type="entry name" value="Flavoproteins"/>
    <property type="match status" value="1"/>
</dbReference>
<dbReference type="PANTHER" id="PTHR43741:SF4">
    <property type="entry name" value="FMN-DEPENDENT NADH:QUINONE OXIDOREDUCTASE"/>
    <property type="match status" value="1"/>
</dbReference>
<dbReference type="EC" id="1.7.1.17" evidence="6"/>
<dbReference type="EC" id="1.6.5.-" evidence="6"/>
<evidence type="ECO:0000259" key="7">
    <source>
        <dbReference type="Pfam" id="PF02525"/>
    </source>
</evidence>
<protein>
    <recommendedName>
        <fullName evidence="6">FMN dependent NADH:quinone oxidoreductase</fullName>
        <ecNumber evidence="6">1.6.5.-</ecNumber>
    </recommendedName>
    <alternativeName>
        <fullName evidence="6">Azo-dye reductase</fullName>
    </alternativeName>
    <alternativeName>
        <fullName evidence="6">FMN-dependent NADH-azo compound oxidoreductase</fullName>
    </alternativeName>
    <alternativeName>
        <fullName evidence="6">FMN-dependent NADH-azoreductase</fullName>
        <ecNumber evidence="6">1.7.1.17</ecNumber>
    </alternativeName>
</protein>
<comment type="function">
    <text evidence="6">Quinone reductase that provides resistance to thiol-specific stress caused by electrophilic quinones.</text>
</comment>
<reference evidence="8 9" key="1">
    <citation type="submission" date="2019-02" db="EMBL/GenBank/DDBJ databases">
        <authorList>
            <person name="Li S.-H."/>
        </authorList>
    </citation>
    <scope>NUCLEOTIDE SEQUENCE [LARGE SCALE GENOMIC DNA]</scope>
    <source>
        <strain evidence="8 9">IMCC14385</strain>
    </source>
</reference>
<organism evidence="8 9">
    <name type="scientific">Halioglobus maricola</name>
    <dbReference type="NCBI Taxonomy" id="2601894"/>
    <lineage>
        <taxon>Bacteria</taxon>
        <taxon>Pseudomonadati</taxon>
        <taxon>Pseudomonadota</taxon>
        <taxon>Gammaproteobacteria</taxon>
        <taxon>Cellvibrionales</taxon>
        <taxon>Halieaceae</taxon>
        <taxon>Halioglobus</taxon>
    </lineage>
</organism>
<dbReference type="InterPro" id="IPR023048">
    <property type="entry name" value="NADH:quinone_OxRdtase_FMN_depd"/>
</dbReference>
<dbReference type="GO" id="GO:0016652">
    <property type="term" value="F:oxidoreductase activity, acting on NAD(P)H as acceptor"/>
    <property type="evidence" value="ECO:0007669"/>
    <property type="project" value="UniProtKB-UniRule"/>
</dbReference>
<comment type="function">
    <text evidence="6">Also exhibits azoreductase activity. Catalyzes the reductive cleavage of the azo bond in aromatic azo compounds to the corresponding amines.</text>
</comment>
<evidence type="ECO:0000256" key="5">
    <source>
        <dbReference type="ARBA" id="ARBA00048542"/>
    </source>
</evidence>
<evidence type="ECO:0000256" key="6">
    <source>
        <dbReference type="HAMAP-Rule" id="MF_01216"/>
    </source>
</evidence>
<name>A0A5P9NKA1_9GAMM</name>
<dbReference type="GO" id="GO:0016655">
    <property type="term" value="F:oxidoreductase activity, acting on NAD(P)H, quinone or similar compound as acceptor"/>
    <property type="evidence" value="ECO:0007669"/>
    <property type="project" value="InterPro"/>
</dbReference>
<feature type="domain" description="Flavodoxin-like fold" evidence="7">
    <location>
        <begin position="1"/>
        <end position="191"/>
    </location>
</feature>
<evidence type="ECO:0000256" key="3">
    <source>
        <dbReference type="ARBA" id="ARBA00023002"/>
    </source>
</evidence>
<sequence>MVLLHIEASPKGEYSYSSQIAKSFLAAYKEKNPEHEIRILNVFERDLPSFGETEALAKFAPILGEQRTAEQEAAWDRIKEEIRYFDEADKILLSCPMWNYSIPWRLKQYIDCLVQPIETFGYDFEKMEHVGLLRNRPLQLILTRSSTMAGDYADFQLPYLKYIFGAVGIRDTRAMVASSTTQASKELTQAYLDSFIEEAKLTAGSF</sequence>
<evidence type="ECO:0000256" key="1">
    <source>
        <dbReference type="ARBA" id="ARBA00022630"/>
    </source>
</evidence>
<dbReference type="InterPro" id="IPR003680">
    <property type="entry name" value="Flavodoxin_fold"/>
</dbReference>
<keyword evidence="4 6" id="KW-0520">NAD</keyword>
<evidence type="ECO:0000313" key="8">
    <source>
        <dbReference type="EMBL" id="QFU75398.1"/>
    </source>
</evidence>
<comment type="catalytic activity">
    <reaction evidence="6">
        <text>2 a quinone + NADH + H(+) = 2 a 1,4-benzosemiquinone + NAD(+)</text>
        <dbReference type="Rhea" id="RHEA:65952"/>
        <dbReference type="ChEBI" id="CHEBI:15378"/>
        <dbReference type="ChEBI" id="CHEBI:57540"/>
        <dbReference type="ChEBI" id="CHEBI:57945"/>
        <dbReference type="ChEBI" id="CHEBI:132124"/>
        <dbReference type="ChEBI" id="CHEBI:134225"/>
    </reaction>
</comment>
<dbReference type="GO" id="GO:0010181">
    <property type="term" value="F:FMN binding"/>
    <property type="evidence" value="ECO:0007669"/>
    <property type="project" value="UniProtKB-UniRule"/>
</dbReference>
<dbReference type="PANTHER" id="PTHR43741">
    <property type="entry name" value="FMN-DEPENDENT NADH-AZOREDUCTASE 1"/>
    <property type="match status" value="1"/>
</dbReference>
<dbReference type="HAMAP" id="MF_01216">
    <property type="entry name" value="Azoreductase_type1"/>
    <property type="match status" value="1"/>
</dbReference>
<keyword evidence="3 6" id="KW-0560">Oxidoreductase</keyword>
<comment type="subunit">
    <text evidence="6">Homodimer.</text>
</comment>
<dbReference type="RefSeq" id="WP_152661505.1">
    <property type="nucleotide sequence ID" value="NZ_CP036422.1"/>
</dbReference>
<keyword evidence="9" id="KW-1185">Reference proteome</keyword>
<evidence type="ECO:0000313" key="9">
    <source>
        <dbReference type="Proteomes" id="UP000326287"/>
    </source>
</evidence>